<dbReference type="WBParaSite" id="ES5_v2.g20251.t1">
    <property type="protein sequence ID" value="ES5_v2.g20251.t1"/>
    <property type="gene ID" value="ES5_v2.g20251"/>
</dbReference>
<dbReference type="Proteomes" id="UP000887579">
    <property type="component" value="Unplaced"/>
</dbReference>
<accession>A0AC34FSB4</accession>
<proteinExistence type="predicted"/>
<name>A0AC34FSB4_9BILA</name>
<organism evidence="1 2">
    <name type="scientific">Panagrolaimus sp. ES5</name>
    <dbReference type="NCBI Taxonomy" id="591445"/>
    <lineage>
        <taxon>Eukaryota</taxon>
        <taxon>Metazoa</taxon>
        <taxon>Ecdysozoa</taxon>
        <taxon>Nematoda</taxon>
        <taxon>Chromadorea</taxon>
        <taxon>Rhabditida</taxon>
        <taxon>Tylenchina</taxon>
        <taxon>Panagrolaimomorpha</taxon>
        <taxon>Panagrolaimoidea</taxon>
        <taxon>Panagrolaimidae</taxon>
        <taxon>Panagrolaimus</taxon>
    </lineage>
</organism>
<reference evidence="2" key="1">
    <citation type="submission" date="2022-11" db="UniProtKB">
        <authorList>
            <consortium name="WormBaseParasite"/>
        </authorList>
    </citation>
    <scope>IDENTIFICATION</scope>
</reference>
<evidence type="ECO:0000313" key="1">
    <source>
        <dbReference type="Proteomes" id="UP000887579"/>
    </source>
</evidence>
<sequence>MFVKKVFVLLLLFVAVAETKLLNGFDITFSTVTVATFKKFKSAGFSFYVQRLGRTDGQIDANGLSNLKNAYDAGFTDVSAYIWPCGKPVCKENAIQQMANVINALQVKNLTINTLWIVIESGYWQRPLNTTYNRKFIKDMVDTAENASYSVGIYLTHGWEDFGGWTKPYSRQWDQNHEEFGVEFVPIVK</sequence>
<protein>
    <submittedName>
        <fullName evidence="2">Uncharacterized protein</fullName>
    </submittedName>
</protein>
<evidence type="ECO:0000313" key="2">
    <source>
        <dbReference type="WBParaSite" id="ES5_v2.g20251.t1"/>
    </source>
</evidence>